<dbReference type="Pfam" id="PF20389">
    <property type="entry name" value="DUF6684"/>
    <property type="match status" value="1"/>
</dbReference>
<organism evidence="2 3">
    <name type="scientific">Haladaptatus pallidirubidus</name>
    <dbReference type="NCBI Taxonomy" id="1008152"/>
    <lineage>
        <taxon>Archaea</taxon>
        <taxon>Methanobacteriati</taxon>
        <taxon>Methanobacteriota</taxon>
        <taxon>Stenosarchaea group</taxon>
        <taxon>Halobacteria</taxon>
        <taxon>Halobacteriales</taxon>
        <taxon>Haladaptataceae</taxon>
        <taxon>Haladaptatus</taxon>
    </lineage>
</organism>
<gene>
    <name evidence="2" type="ORF">GCM10025751_00060</name>
</gene>
<reference evidence="2 3" key="1">
    <citation type="journal article" date="2019" name="Int. J. Syst. Evol. Microbiol.">
        <title>The Global Catalogue of Microorganisms (GCM) 10K type strain sequencing project: providing services to taxonomists for standard genome sequencing and annotation.</title>
        <authorList>
            <consortium name="The Broad Institute Genomics Platform"/>
            <consortium name="The Broad Institute Genome Sequencing Center for Infectious Disease"/>
            <person name="Wu L."/>
            <person name="Ma J."/>
        </authorList>
    </citation>
    <scope>NUCLEOTIDE SEQUENCE [LARGE SCALE GENOMIC DNA]</scope>
    <source>
        <strain evidence="2 3">JCM 17504</strain>
    </source>
</reference>
<keyword evidence="1" id="KW-0472">Membrane</keyword>
<keyword evidence="1" id="KW-0812">Transmembrane</keyword>
<protein>
    <recommendedName>
        <fullName evidence="4">Cox cluster protein</fullName>
    </recommendedName>
</protein>
<proteinExistence type="predicted"/>
<keyword evidence="1" id="KW-1133">Transmembrane helix</keyword>
<comment type="caution">
    <text evidence="2">The sequence shown here is derived from an EMBL/GenBank/DDBJ whole genome shotgun (WGS) entry which is preliminary data.</text>
</comment>
<dbReference type="AlphaFoldDB" id="A0AAV3UAZ9"/>
<sequence length="69" mass="7489">MAERVFDRETLLDTTVNVVPLGIMAFFFVLFLTFAPWGGSSLVGLISLGLVIVPFIGLALLTYLTARAI</sequence>
<dbReference type="GeneID" id="68614698"/>
<dbReference type="RefSeq" id="WP_227774576.1">
    <property type="nucleotide sequence ID" value="NZ_BAABKX010000001.1"/>
</dbReference>
<feature type="transmembrane region" description="Helical" evidence="1">
    <location>
        <begin position="41"/>
        <end position="64"/>
    </location>
</feature>
<evidence type="ECO:0000256" key="1">
    <source>
        <dbReference type="SAM" id="Phobius"/>
    </source>
</evidence>
<evidence type="ECO:0000313" key="3">
    <source>
        <dbReference type="Proteomes" id="UP001501729"/>
    </source>
</evidence>
<evidence type="ECO:0008006" key="4">
    <source>
        <dbReference type="Google" id="ProtNLM"/>
    </source>
</evidence>
<evidence type="ECO:0000313" key="2">
    <source>
        <dbReference type="EMBL" id="GAA5039991.1"/>
    </source>
</evidence>
<accession>A0AAV3UAZ9</accession>
<keyword evidence="3" id="KW-1185">Reference proteome</keyword>
<dbReference type="Proteomes" id="UP001501729">
    <property type="component" value="Unassembled WGS sequence"/>
</dbReference>
<feature type="transmembrane region" description="Helical" evidence="1">
    <location>
        <begin position="12"/>
        <end position="35"/>
    </location>
</feature>
<name>A0AAV3UAZ9_9EURY</name>
<dbReference type="EMBL" id="BAABKX010000001">
    <property type="protein sequence ID" value="GAA5039991.1"/>
    <property type="molecule type" value="Genomic_DNA"/>
</dbReference>
<dbReference type="InterPro" id="IPR046506">
    <property type="entry name" value="DUF6684"/>
</dbReference>